<feature type="transmembrane region" description="Helical" evidence="1">
    <location>
        <begin position="7"/>
        <end position="26"/>
    </location>
</feature>
<feature type="transmembrane region" description="Helical" evidence="1">
    <location>
        <begin position="203"/>
        <end position="218"/>
    </location>
</feature>
<name>A0A1F7IXC4_9BACT</name>
<dbReference type="AlphaFoldDB" id="A0A1F7IXC4"/>
<feature type="transmembrane region" description="Helical" evidence="1">
    <location>
        <begin position="181"/>
        <end position="197"/>
    </location>
</feature>
<organism evidence="2 3">
    <name type="scientific">Candidatus Roizmanbacteria bacterium RIFCSPLOWO2_01_FULL_38_12</name>
    <dbReference type="NCBI Taxonomy" id="1802061"/>
    <lineage>
        <taxon>Bacteria</taxon>
        <taxon>Candidatus Roizmaniibacteriota</taxon>
    </lineage>
</organism>
<proteinExistence type="predicted"/>
<feature type="transmembrane region" description="Helical" evidence="1">
    <location>
        <begin position="129"/>
        <end position="150"/>
    </location>
</feature>
<evidence type="ECO:0000256" key="1">
    <source>
        <dbReference type="SAM" id="Phobius"/>
    </source>
</evidence>
<feature type="transmembrane region" description="Helical" evidence="1">
    <location>
        <begin position="428"/>
        <end position="445"/>
    </location>
</feature>
<feature type="transmembrane region" description="Helical" evidence="1">
    <location>
        <begin position="98"/>
        <end position="117"/>
    </location>
</feature>
<gene>
    <name evidence="2" type="ORF">A3A93_04370</name>
</gene>
<evidence type="ECO:0008006" key="4">
    <source>
        <dbReference type="Google" id="ProtNLM"/>
    </source>
</evidence>
<dbReference type="Proteomes" id="UP000177141">
    <property type="component" value="Unassembled WGS sequence"/>
</dbReference>
<comment type="caution">
    <text evidence="2">The sequence shown here is derived from an EMBL/GenBank/DDBJ whole genome shotgun (WGS) entry which is preliminary data.</text>
</comment>
<keyword evidence="1" id="KW-1133">Transmembrane helix</keyword>
<evidence type="ECO:0000313" key="2">
    <source>
        <dbReference type="EMBL" id="OGK48008.1"/>
    </source>
</evidence>
<feature type="transmembrane region" description="Helical" evidence="1">
    <location>
        <begin position="156"/>
        <end position="174"/>
    </location>
</feature>
<feature type="transmembrane region" description="Helical" evidence="1">
    <location>
        <begin position="343"/>
        <end position="361"/>
    </location>
</feature>
<reference evidence="2 3" key="1">
    <citation type="journal article" date="2016" name="Nat. Commun.">
        <title>Thousands of microbial genomes shed light on interconnected biogeochemical processes in an aquifer system.</title>
        <authorList>
            <person name="Anantharaman K."/>
            <person name="Brown C.T."/>
            <person name="Hug L.A."/>
            <person name="Sharon I."/>
            <person name="Castelle C.J."/>
            <person name="Probst A.J."/>
            <person name="Thomas B.C."/>
            <person name="Singh A."/>
            <person name="Wilkins M.J."/>
            <person name="Karaoz U."/>
            <person name="Brodie E.L."/>
            <person name="Williams K.H."/>
            <person name="Hubbard S.S."/>
            <person name="Banfield J.F."/>
        </authorList>
    </citation>
    <scope>NUCLEOTIDE SEQUENCE [LARGE SCALE GENOMIC DNA]</scope>
</reference>
<feature type="transmembrane region" description="Helical" evidence="1">
    <location>
        <begin position="225"/>
        <end position="245"/>
    </location>
</feature>
<keyword evidence="1" id="KW-0812">Transmembrane</keyword>
<accession>A0A1F7IXC4</accession>
<keyword evidence="1" id="KW-0472">Membrane</keyword>
<feature type="transmembrane region" description="Helical" evidence="1">
    <location>
        <begin position="1022"/>
        <end position="1042"/>
    </location>
</feature>
<sequence>MFKFRSLLYDYIAVGIIVIIVLLLYITNFSGNYWISGWDNLHPEFNYQINLNRAIFSSWQEYQGLGLPAGHGHATEFSREIILLFLNIFFPTFFIRKMYILSMLFIGGLGMYFFIRNILLKKLNYEPKVILGSIAAMFYILNPATIQIFYVPYEAFMAYFGLFPWMIYSIYLFMNTPSKKNFLIFLLIQFVGTWQFYIPTLFIVYSFIAFFVLLGITIKKQFRKYWKLFALSLFGILIVNLYWLLPFINYTLTNINSQQDAYLNFLYTDDTFIKNAKFGALQDATLLKGFLFDYVNFSSQTGFDYLIGKWRFFTSTWYFLTIGYSIFTIAIIGIFRTVKERKYIYLAFLFILFFSFIANQTPPFSYINNLLHSVPVLEQVFRNPFTKFANAVLFFLTIFFVYGLASILYKINMNSSLGSKTKLSISRMLLSGCILLLIVYSLPIWKSGLIYPSLKVKIPKEYFQVFEFFKHQKNGRIANLPQYTPNGWNYYDWGYQGSGFIWYGIKQPILDRAFDVWNRDNENYYWEISEAIYSQNLSLFENLLEKYQINWLLIDEHITSPSSYKSLYGDKMETLLKESNNVLLVHEFGKIKIYEVKLNRSYENFISFAYKLPNILPVYTWNNNDQGFTDYGQYVSTNDVLSNDLNVFYPFRSLFTGRKQEEKEFDIQEDSKYFVLKSIIPKQLYNSDLIVPEIDPEEISEIDSNNFSEVTIKEPILSINNTVVDTEDYLSSNTYKIQLNNENDEAYLEVKIPKINGYYSNTSMTSSKLSQITPYNCNQFNKGDLSIDRLQNDASLFRLTSINSNNCLDFSLPNLTQRIAYLLSVPAKNISGKGLYISVKNQQSQRDDLATYLPNINDFTTSYFVIPPKENYGLGYVVHIDNISLDKTATINELGEIKINPIPYDFLSSIKFIKKVSSSMTDENTEQHNFKVIHDNPSQYKISIDPSPKSRYILLSQSFNNGWKAYQIGNDNLIDNLLPFLRNQELKNHLLVNNWANGWKIDGTLCSDNSKCTIAIIFWPQYLEYLGFILVIVAVTSTIFLFRKKT</sequence>
<evidence type="ECO:0000313" key="3">
    <source>
        <dbReference type="Proteomes" id="UP000177141"/>
    </source>
</evidence>
<feature type="transmembrane region" description="Helical" evidence="1">
    <location>
        <begin position="317"/>
        <end position="336"/>
    </location>
</feature>
<protein>
    <recommendedName>
        <fullName evidence="4">Membrane protein 6-pyruvoyl-tetrahydropterin synthase-related domain-containing protein</fullName>
    </recommendedName>
</protein>
<dbReference type="EMBL" id="MGAL01000024">
    <property type="protein sequence ID" value="OGK48008.1"/>
    <property type="molecule type" value="Genomic_DNA"/>
</dbReference>
<feature type="transmembrane region" description="Helical" evidence="1">
    <location>
        <begin position="388"/>
        <end position="408"/>
    </location>
</feature>